<feature type="region of interest" description="Disordered" evidence="1">
    <location>
        <begin position="346"/>
        <end position="367"/>
    </location>
</feature>
<dbReference type="Proteomes" id="UP001556367">
    <property type="component" value="Unassembled WGS sequence"/>
</dbReference>
<reference evidence="3" key="1">
    <citation type="submission" date="2024-06" db="EMBL/GenBank/DDBJ databases">
        <title>Multi-omics analyses provide insights into the biosynthesis of the anticancer antibiotic pleurotin in Hohenbuehelia grisea.</title>
        <authorList>
            <person name="Weaver J.A."/>
            <person name="Alberti F."/>
        </authorList>
    </citation>
    <scope>NUCLEOTIDE SEQUENCE [LARGE SCALE GENOMIC DNA]</scope>
    <source>
        <strain evidence="3">T-177</strain>
    </source>
</reference>
<feature type="region of interest" description="Disordered" evidence="1">
    <location>
        <begin position="405"/>
        <end position="464"/>
    </location>
</feature>
<feature type="compositionally biased region" description="Basic and acidic residues" evidence="1">
    <location>
        <begin position="455"/>
        <end position="464"/>
    </location>
</feature>
<accession>A0ABR3JIY8</accession>
<dbReference type="PROSITE" id="PS00141">
    <property type="entry name" value="ASP_PROTEASE"/>
    <property type="match status" value="1"/>
</dbReference>
<evidence type="ECO:0000256" key="1">
    <source>
        <dbReference type="SAM" id="MobiDB-lite"/>
    </source>
</evidence>
<sequence>MLLGLFCFGLFFDMLVLSRFLRSWRRISMPTDTREIPTYTIPARRRTNPDMRLKQWARPRITLLSATRHLTPSNGGPKTIIYGPPPRGTRLSRASSSRGLIRTRTWLPNPASVDTLGNMSSRDSLYSLSQSASATGTVGSMEDSLAGLQTPVIYTSDSMFFESSTLAPQIYNRPTDGAGEDSPNSQGFYSTPLLEFDNTTVDYFNLPKTSVLQITSSDSNEPGTPGISQAISGEIQSGESFSSTKLPLEAESPFTDNHSFVSGSFPFDQARLEISGSLCGEIASSSSQSDCGSSRSRPSSPLHARQKMDSPRSPSLGKSGFGQAGQAASELVVVPAHGTKDLISGAIYNSRPQSNPRANPHGYTTRRISVTSRLKALVDSGTSASAAPASGQARRSIASPRYPALVSSSWAPQPRTHSQLPQMRRDFQERATASGISVSRGDSVPTSRLRHEKKAHSTMETRRA</sequence>
<feature type="region of interest" description="Disordered" evidence="1">
    <location>
        <begin position="72"/>
        <end position="96"/>
    </location>
</feature>
<gene>
    <name evidence="2" type="ORF">HGRIS_004021</name>
</gene>
<evidence type="ECO:0000313" key="3">
    <source>
        <dbReference type="Proteomes" id="UP001556367"/>
    </source>
</evidence>
<protein>
    <submittedName>
        <fullName evidence="2">Uncharacterized protein</fullName>
    </submittedName>
</protein>
<dbReference type="EMBL" id="JASNQZ010000007">
    <property type="protein sequence ID" value="KAL0955105.1"/>
    <property type="molecule type" value="Genomic_DNA"/>
</dbReference>
<dbReference type="InterPro" id="IPR001969">
    <property type="entry name" value="Aspartic_peptidase_AS"/>
</dbReference>
<feature type="region of interest" description="Disordered" evidence="1">
    <location>
        <begin position="285"/>
        <end position="322"/>
    </location>
</feature>
<feature type="compositionally biased region" description="Polar residues" evidence="1">
    <location>
        <begin position="406"/>
        <end position="421"/>
    </location>
</feature>
<name>A0ABR3JIY8_9AGAR</name>
<feature type="compositionally biased region" description="Low complexity" evidence="1">
    <location>
        <begin position="285"/>
        <end position="300"/>
    </location>
</feature>
<proteinExistence type="predicted"/>
<comment type="caution">
    <text evidence="2">The sequence shown here is derived from an EMBL/GenBank/DDBJ whole genome shotgun (WGS) entry which is preliminary data.</text>
</comment>
<keyword evidence="3" id="KW-1185">Reference proteome</keyword>
<organism evidence="2 3">
    <name type="scientific">Hohenbuehelia grisea</name>
    <dbReference type="NCBI Taxonomy" id="104357"/>
    <lineage>
        <taxon>Eukaryota</taxon>
        <taxon>Fungi</taxon>
        <taxon>Dikarya</taxon>
        <taxon>Basidiomycota</taxon>
        <taxon>Agaricomycotina</taxon>
        <taxon>Agaricomycetes</taxon>
        <taxon>Agaricomycetidae</taxon>
        <taxon>Agaricales</taxon>
        <taxon>Pleurotineae</taxon>
        <taxon>Pleurotaceae</taxon>
        <taxon>Hohenbuehelia</taxon>
    </lineage>
</organism>
<evidence type="ECO:0000313" key="2">
    <source>
        <dbReference type="EMBL" id="KAL0955105.1"/>
    </source>
</evidence>